<dbReference type="Pfam" id="PF14155">
    <property type="entry name" value="DUF4307"/>
    <property type="match status" value="1"/>
</dbReference>
<keyword evidence="1" id="KW-0472">Membrane</keyword>
<dbReference type="Proteomes" id="UP001500326">
    <property type="component" value="Unassembled WGS sequence"/>
</dbReference>
<dbReference type="RefSeq" id="WP_344064186.1">
    <property type="nucleotide sequence ID" value="NZ_BAAAOH010000001.1"/>
</dbReference>
<gene>
    <name evidence="2" type="ORF">GCM10009777_30810</name>
</gene>
<accession>A0ABP5ED96</accession>
<evidence type="ECO:0008006" key="4">
    <source>
        <dbReference type="Google" id="ProtNLM"/>
    </source>
</evidence>
<keyword evidence="1" id="KW-1133">Transmembrane helix</keyword>
<reference evidence="3" key="1">
    <citation type="journal article" date="2019" name="Int. J. Syst. Evol. Microbiol.">
        <title>The Global Catalogue of Microorganisms (GCM) 10K type strain sequencing project: providing services to taxonomists for standard genome sequencing and annotation.</title>
        <authorList>
            <consortium name="The Broad Institute Genomics Platform"/>
            <consortium name="The Broad Institute Genome Sequencing Center for Infectious Disease"/>
            <person name="Wu L."/>
            <person name="Ma J."/>
        </authorList>
    </citation>
    <scope>NUCLEOTIDE SEQUENCE [LARGE SCALE GENOMIC DNA]</scope>
    <source>
        <strain evidence="3">JCM 14902</strain>
    </source>
</reference>
<evidence type="ECO:0000313" key="3">
    <source>
        <dbReference type="Proteomes" id="UP001500326"/>
    </source>
</evidence>
<comment type="caution">
    <text evidence="2">The sequence shown here is derived from an EMBL/GenBank/DDBJ whole genome shotgun (WGS) entry which is preliminary data.</text>
</comment>
<name>A0ABP5ED96_9MICO</name>
<organism evidence="2 3">
    <name type="scientific">Microbacterium pumilum</name>
    <dbReference type="NCBI Taxonomy" id="344165"/>
    <lineage>
        <taxon>Bacteria</taxon>
        <taxon>Bacillati</taxon>
        <taxon>Actinomycetota</taxon>
        <taxon>Actinomycetes</taxon>
        <taxon>Micrococcales</taxon>
        <taxon>Microbacteriaceae</taxon>
        <taxon>Microbacterium</taxon>
    </lineage>
</organism>
<sequence length="135" mass="14427">MTTPGPTTQDMLDERYGRGRSPGRRWAIIVGASIAIVAVGLFGWMTFVDAASAVDADTTGFEVIDQHSVALSFQISAPLGRSVACAIEAQDEEHGVVGWRIVEYAGSDLHSRAFREVIPTTAEATTGLVNSCWVT</sequence>
<dbReference type="EMBL" id="BAAAOH010000001">
    <property type="protein sequence ID" value="GAA1993102.1"/>
    <property type="molecule type" value="Genomic_DNA"/>
</dbReference>
<protein>
    <recommendedName>
        <fullName evidence="4">Transcriptional regulator</fullName>
    </recommendedName>
</protein>
<proteinExistence type="predicted"/>
<keyword evidence="1" id="KW-0812">Transmembrane</keyword>
<evidence type="ECO:0000256" key="1">
    <source>
        <dbReference type="SAM" id="Phobius"/>
    </source>
</evidence>
<keyword evidence="3" id="KW-1185">Reference proteome</keyword>
<evidence type="ECO:0000313" key="2">
    <source>
        <dbReference type="EMBL" id="GAA1993102.1"/>
    </source>
</evidence>
<feature type="transmembrane region" description="Helical" evidence="1">
    <location>
        <begin position="26"/>
        <end position="47"/>
    </location>
</feature>
<dbReference type="InterPro" id="IPR025443">
    <property type="entry name" value="DUF4307"/>
</dbReference>